<dbReference type="WBParaSite" id="SPAL_0000958500.1">
    <property type="protein sequence ID" value="SPAL_0000958500.1"/>
    <property type="gene ID" value="SPAL_0000958500"/>
</dbReference>
<evidence type="ECO:0000313" key="2">
    <source>
        <dbReference type="Proteomes" id="UP000046392"/>
    </source>
</evidence>
<name>A0A0N5BUR6_STREA</name>
<evidence type="ECO:0000313" key="3">
    <source>
        <dbReference type="WBParaSite" id="SPAL_0000958500.1"/>
    </source>
</evidence>
<feature type="signal peptide" evidence="1">
    <location>
        <begin position="1"/>
        <end position="22"/>
    </location>
</feature>
<protein>
    <submittedName>
        <fullName evidence="3">Astacin domain-containing protein</fullName>
    </submittedName>
</protein>
<evidence type="ECO:0000256" key="1">
    <source>
        <dbReference type="SAM" id="SignalP"/>
    </source>
</evidence>
<reference evidence="3" key="1">
    <citation type="submission" date="2017-02" db="UniProtKB">
        <authorList>
            <consortium name="WormBaseParasite"/>
        </authorList>
    </citation>
    <scope>IDENTIFICATION</scope>
</reference>
<organism evidence="2 3">
    <name type="scientific">Strongyloides papillosus</name>
    <name type="common">Intestinal threadworm</name>
    <dbReference type="NCBI Taxonomy" id="174720"/>
    <lineage>
        <taxon>Eukaryota</taxon>
        <taxon>Metazoa</taxon>
        <taxon>Ecdysozoa</taxon>
        <taxon>Nematoda</taxon>
        <taxon>Chromadorea</taxon>
        <taxon>Rhabditida</taxon>
        <taxon>Tylenchina</taxon>
        <taxon>Panagrolaimomorpha</taxon>
        <taxon>Strongyloidoidea</taxon>
        <taxon>Strongyloididae</taxon>
        <taxon>Strongyloides</taxon>
    </lineage>
</organism>
<feature type="chain" id="PRO_5005894885" evidence="1">
    <location>
        <begin position="23"/>
        <end position="384"/>
    </location>
</feature>
<accession>A0A0N5BUR6</accession>
<proteinExistence type="predicted"/>
<keyword evidence="1" id="KW-0732">Signal</keyword>
<dbReference type="AlphaFoldDB" id="A0A0N5BUR6"/>
<sequence>MKQLFSISFLVLLYLIQSTIEAKSSRYKKKPPTKKPSTQRKLPSYVQCYKPIKYHFEITKHDRFYVEGFIDDINDKTFLKFHEENNLIEGVGINFFSNNKEDKVELSYDDKKPTVVNLTKETYDTIENIQSETFLKFTKEKYPIRNVGINFYSNNKEDKVELSYDDKKPTVVNLTKETYGYRHLVGYYLGYALGLIPELARKDRDSDFYPYYENQISKYNDFSFNDYKRLNLLYCKDICKKSKTCGNYGYYGNNCDSCECFYPFHGKDCTLYHERHSECGKDITIKAYSKAKEKKLKNISLGECFYIIKANNPKKKVKLTIKRFKGVPGRYKLEIKYRKDKGAEHLKINGDVTWFKFPPLSSSVIINFVSYSPGNELELKYQEV</sequence>
<dbReference type="Proteomes" id="UP000046392">
    <property type="component" value="Unplaced"/>
</dbReference>
<keyword evidence="2" id="KW-1185">Reference proteome</keyword>